<proteinExistence type="predicted"/>
<name>A0A915JLL0_ROMCU</name>
<evidence type="ECO:0000313" key="2">
    <source>
        <dbReference type="WBParaSite" id="nRc.2.0.1.t26967-RA"/>
    </source>
</evidence>
<protein>
    <submittedName>
        <fullName evidence="2">Uncharacterized protein</fullName>
    </submittedName>
</protein>
<dbReference type="AlphaFoldDB" id="A0A915JLL0"/>
<reference evidence="2" key="1">
    <citation type="submission" date="2022-11" db="UniProtKB">
        <authorList>
            <consortium name="WormBaseParasite"/>
        </authorList>
    </citation>
    <scope>IDENTIFICATION</scope>
</reference>
<accession>A0A915JLL0</accession>
<dbReference type="Proteomes" id="UP000887565">
    <property type="component" value="Unplaced"/>
</dbReference>
<organism evidence="1 2">
    <name type="scientific">Romanomermis culicivorax</name>
    <name type="common">Nematode worm</name>
    <dbReference type="NCBI Taxonomy" id="13658"/>
    <lineage>
        <taxon>Eukaryota</taxon>
        <taxon>Metazoa</taxon>
        <taxon>Ecdysozoa</taxon>
        <taxon>Nematoda</taxon>
        <taxon>Enoplea</taxon>
        <taxon>Dorylaimia</taxon>
        <taxon>Mermithida</taxon>
        <taxon>Mermithoidea</taxon>
        <taxon>Mermithidae</taxon>
        <taxon>Romanomermis</taxon>
    </lineage>
</organism>
<sequence>MKIYAANGLASQERDSLSCDIMHSHSTGYIFIKIFIPLVKLHSSQEGILVEIAQNCRHTVLGAVEICIHCTMPVNAQQVRDFKYNMGKTRYIGRSLIFDGPATWKTKCNN</sequence>
<dbReference type="WBParaSite" id="nRc.2.0.1.t26967-RA">
    <property type="protein sequence ID" value="nRc.2.0.1.t26967-RA"/>
    <property type="gene ID" value="nRc.2.0.1.g26967"/>
</dbReference>
<keyword evidence="1" id="KW-1185">Reference proteome</keyword>
<evidence type="ECO:0000313" key="1">
    <source>
        <dbReference type="Proteomes" id="UP000887565"/>
    </source>
</evidence>